<dbReference type="AlphaFoldDB" id="A0ABD0V1U9"/>
<keyword evidence="2" id="KW-1185">Reference proteome</keyword>
<dbReference type="EMBL" id="JANQDX010000011">
    <property type="protein sequence ID" value="KAL0916572.1"/>
    <property type="molecule type" value="Genomic_DNA"/>
</dbReference>
<dbReference type="Proteomes" id="UP001552299">
    <property type="component" value="Unassembled WGS sequence"/>
</dbReference>
<comment type="caution">
    <text evidence="1">The sequence shown here is derived from an EMBL/GenBank/DDBJ whole genome shotgun (WGS) entry which is preliminary data.</text>
</comment>
<protein>
    <submittedName>
        <fullName evidence="1">Uncharacterized protein</fullName>
    </submittedName>
</protein>
<evidence type="ECO:0000313" key="2">
    <source>
        <dbReference type="Proteomes" id="UP001552299"/>
    </source>
</evidence>
<name>A0ABD0V1U9_DENTH</name>
<evidence type="ECO:0000313" key="1">
    <source>
        <dbReference type="EMBL" id="KAL0916572.1"/>
    </source>
</evidence>
<organism evidence="1 2">
    <name type="scientific">Dendrobium thyrsiflorum</name>
    <name type="common">Pinecone-like raceme dendrobium</name>
    <name type="synonym">Orchid</name>
    <dbReference type="NCBI Taxonomy" id="117978"/>
    <lineage>
        <taxon>Eukaryota</taxon>
        <taxon>Viridiplantae</taxon>
        <taxon>Streptophyta</taxon>
        <taxon>Embryophyta</taxon>
        <taxon>Tracheophyta</taxon>
        <taxon>Spermatophyta</taxon>
        <taxon>Magnoliopsida</taxon>
        <taxon>Liliopsida</taxon>
        <taxon>Asparagales</taxon>
        <taxon>Orchidaceae</taxon>
        <taxon>Epidendroideae</taxon>
        <taxon>Malaxideae</taxon>
        <taxon>Dendrobiinae</taxon>
        <taxon>Dendrobium</taxon>
    </lineage>
</organism>
<proteinExistence type="predicted"/>
<sequence length="60" mass="7085">MTEEEMAFLVVFHSFLELPLISFWNGRLGLGLQQFNKAVGNYRERDQILKKFSHESRRGI</sequence>
<reference evidence="1 2" key="1">
    <citation type="journal article" date="2024" name="Plant Biotechnol. J.">
        <title>Dendrobium thyrsiflorum genome and its molecular insights into genes involved in important horticultural traits.</title>
        <authorList>
            <person name="Chen B."/>
            <person name="Wang J.Y."/>
            <person name="Zheng P.J."/>
            <person name="Li K.L."/>
            <person name="Liang Y.M."/>
            <person name="Chen X.F."/>
            <person name="Zhang C."/>
            <person name="Zhao X."/>
            <person name="He X."/>
            <person name="Zhang G.Q."/>
            <person name="Liu Z.J."/>
            <person name="Xu Q."/>
        </authorList>
    </citation>
    <scope>NUCLEOTIDE SEQUENCE [LARGE SCALE GENOMIC DNA]</scope>
    <source>
        <strain evidence="1">GZMU011</strain>
    </source>
</reference>
<gene>
    <name evidence="1" type="ORF">M5K25_014096</name>
</gene>
<accession>A0ABD0V1U9</accession>